<gene>
    <name evidence="6" type="ORF">Aru02nite_69630</name>
</gene>
<dbReference type="Pfam" id="PF00440">
    <property type="entry name" value="TetR_N"/>
    <property type="match status" value="1"/>
</dbReference>
<organism evidence="6 7">
    <name type="scientific">Actinocatenispora rupis</name>
    <dbReference type="NCBI Taxonomy" id="519421"/>
    <lineage>
        <taxon>Bacteria</taxon>
        <taxon>Bacillati</taxon>
        <taxon>Actinomycetota</taxon>
        <taxon>Actinomycetes</taxon>
        <taxon>Micromonosporales</taxon>
        <taxon>Micromonosporaceae</taxon>
        <taxon>Actinocatenispora</taxon>
    </lineage>
</organism>
<dbReference type="AlphaFoldDB" id="A0A8J3JG45"/>
<sequence length="185" mass="19973">MNPDDPRAQRSRARLRATILDLVAAKDPAAITMSEVAHRSGVNRATVYQHFPDVDALVADAMEDAVTRTARAAALCPRDAPRDEIPQPLRELFDGIADNAPLYRRILGTQGSAAFATRLRERLTAELAASFAGGRRPSGLDDVPAEIHAAYLAGALIAVVTTWITADDPAPATDTALAFWRLFRT</sequence>
<evidence type="ECO:0000256" key="1">
    <source>
        <dbReference type="ARBA" id="ARBA00023015"/>
    </source>
</evidence>
<evidence type="ECO:0000256" key="3">
    <source>
        <dbReference type="ARBA" id="ARBA00023163"/>
    </source>
</evidence>
<evidence type="ECO:0000313" key="6">
    <source>
        <dbReference type="EMBL" id="GID16074.1"/>
    </source>
</evidence>
<evidence type="ECO:0000256" key="2">
    <source>
        <dbReference type="ARBA" id="ARBA00023125"/>
    </source>
</evidence>
<feature type="domain" description="HTH tetR-type" evidence="5">
    <location>
        <begin position="9"/>
        <end position="69"/>
    </location>
</feature>
<dbReference type="InterPro" id="IPR039532">
    <property type="entry name" value="TetR_C_Firmicutes"/>
</dbReference>
<dbReference type="PROSITE" id="PS50977">
    <property type="entry name" value="HTH_TETR_2"/>
    <property type="match status" value="1"/>
</dbReference>
<dbReference type="EMBL" id="BOMB01000051">
    <property type="protein sequence ID" value="GID16074.1"/>
    <property type="molecule type" value="Genomic_DNA"/>
</dbReference>
<proteinExistence type="predicted"/>
<evidence type="ECO:0000313" key="7">
    <source>
        <dbReference type="Proteomes" id="UP000612808"/>
    </source>
</evidence>
<keyword evidence="3" id="KW-0804">Transcription</keyword>
<dbReference type="InterPro" id="IPR009057">
    <property type="entry name" value="Homeodomain-like_sf"/>
</dbReference>
<dbReference type="Proteomes" id="UP000612808">
    <property type="component" value="Unassembled WGS sequence"/>
</dbReference>
<feature type="DNA-binding region" description="H-T-H motif" evidence="4">
    <location>
        <begin position="32"/>
        <end position="51"/>
    </location>
</feature>
<keyword evidence="7" id="KW-1185">Reference proteome</keyword>
<evidence type="ECO:0000256" key="4">
    <source>
        <dbReference type="PROSITE-ProRule" id="PRU00335"/>
    </source>
</evidence>
<dbReference type="Gene3D" id="1.10.357.10">
    <property type="entry name" value="Tetracycline Repressor, domain 2"/>
    <property type="match status" value="1"/>
</dbReference>
<comment type="caution">
    <text evidence="6">The sequence shown here is derived from an EMBL/GenBank/DDBJ whole genome shotgun (WGS) entry which is preliminary data.</text>
</comment>
<dbReference type="PANTHER" id="PTHR30055">
    <property type="entry name" value="HTH-TYPE TRANSCRIPTIONAL REGULATOR RUTR"/>
    <property type="match status" value="1"/>
</dbReference>
<reference evidence="6" key="1">
    <citation type="submission" date="2021-01" db="EMBL/GenBank/DDBJ databases">
        <title>Whole genome shotgun sequence of Actinocatenispora rupis NBRC 107355.</title>
        <authorList>
            <person name="Komaki H."/>
            <person name="Tamura T."/>
        </authorList>
    </citation>
    <scope>NUCLEOTIDE SEQUENCE</scope>
    <source>
        <strain evidence="6">NBRC 107355</strain>
    </source>
</reference>
<keyword evidence="1" id="KW-0805">Transcription regulation</keyword>
<keyword evidence="2 4" id="KW-0238">DNA-binding</keyword>
<dbReference type="SUPFAM" id="SSF46689">
    <property type="entry name" value="Homeodomain-like"/>
    <property type="match status" value="1"/>
</dbReference>
<dbReference type="InterPro" id="IPR050109">
    <property type="entry name" value="HTH-type_TetR-like_transc_reg"/>
</dbReference>
<accession>A0A8J3JG45</accession>
<dbReference type="RefSeq" id="WP_203664656.1">
    <property type="nucleotide sequence ID" value="NZ_BAAAZM010000026.1"/>
</dbReference>
<evidence type="ECO:0000259" key="5">
    <source>
        <dbReference type="PROSITE" id="PS50977"/>
    </source>
</evidence>
<dbReference type="GO" id="GO:0003700">
    <property type="term" value="F:DNA-binding transcription factor activity"/>
    <property type="evidence" value="ECO:0007669"/>
    <property type="project" value="TreeGrafter"/>
</dbReference>
<dbReference type="Pfam" id="PF14278">
    <property type="entry name" value="TetR_C_8"/>
    <property type="match status" value="1"/>
</dbReference>
<dbReference type="PANTHER" id="PTHR30055:SF234">
    <property type="entry name" value="HTH-TYPE TRANSCRIPTIONAL REGULATOR BETI"/>
    <property type="match status" value="1"/>
</dbReference>
<dbReference type="InterPro" id="IPR001647">
    <property type="entry name" value="HTH_TetR"/>
</dbReference>
<protein>
    <recommendedName>
        <fullName evidence="5">HTH tetR-type domain-containing protein</fullName>
    </recommendedName>
</protein>
<dbReference type="GO" id="GO:0000976">
    <property type="term" value="F:transcription cis-regulatory region binding"/>
    <property type="evidence" value="ECO:0007669"/>
    <property type="project" value="TreeGrafter"/>
</dbReference>
<name>A0A8J3JG45_9ACTN</name>